<evidence type="ECO:0000313" key="2">
    <source>
        <dbReference type="Proteomes" id="UP000516173"/>
    </source>
</evidence>
<accession>A0A7G1KWN6</accession>
<reference evidence="1 2" key="1">
    <citation type="submission" date="2020-08" db="EMBL/GenBank/DDBJ databases">
        <title>Genome Sequencing of Nocardia wallacei strain FMUON74 and assembly.</title>
        <authorList>
            <person name="Toyokawa M."/>
            <person name="Uesaka K."/>
        </authorList>
    </citation>
    <scope>NUCLEOTIDE SEQUENCE [LARGE SCALE GENOMIC DNA]</scope>
    <source>
        <strain evidence="1 2">FMUON74</strain>
    </source>
</reference>
<dbReference type="AlphaFoldDB" id="A0A7G1KWN6"/>
<gene>
    <name evidence="1" type="ORF">NWFMUON74_70530</name>
</gene>
<dbReference type="EMBL" id="AP023396">
    <property type="protein sequence ID" value="BCK59281.1"/>
    <property type="molecule type" value="Genomic_DNA"/>
</dbReference>
<dbReference type="Proteomes" id="UP000516173">
    <property type="component" value="Chromosome"/>
</dbReference>
<name>A0A7G1KWN6_9NOCA</name>
<organism evidence="1 2">
    <name type="scientific">Nocardia wallacei</name>
    <dbReference type="NCBI Taxonomy" id="480035"/>
    <lineage>
        <taxon>Bacteria</taxon>
        <taxon>Bacillati</taxon>
        <taxon>Actinomycetota</taxon>
        <taxon>Actinomycetes</taxon>
        <taxon>Mycobacteriales</taxon>
        <taxon>Nocardiaceae</taxon>
        <taxon>Nocardia</taxon>
    </lineage>
</organism>
<evidence type="ECO:0000313" key="1">
    <source>
        <dbReference type="EMBL" id="BCK59281.1"/>
    </source>
</evidence>
<dbReference type="SUPFAM" id="SSF69118">
    <property type="entry name" value="AhpD-like"/>
    <property type="match status" value="1"/>
</dbReference>
<proteinExistence type="predicted"/>
<protein>
    <submittedName>
        <fullName evidence="1">Uncharacterized protein</fullName>
    </submittedName>
</protein>
<dbReference type="KEGG" id="nwl:NWFMUON74_70530"/>
<dbReference type="InterPro" id="IPR029032">
    <property type="entry name" value="AhpD-like"/>
</dbReference>
<sequence length="110" mass="12030">MLHHGRMASRAEYWDSFVEHLQAAPAALPAVTRREIFRAAAGDESASVPADLERFVDTVARHAYRVTDKQVAALTEHRSEDEVFEATVVAAVGAADRRLRAALRAMGESA</sequence>
<keyword evidence="2" id="KW-1185">Reference proteome</keyword>